<dbReference type="InterPro" id="IPR037294">
    <property type="entry name" value="ABC_BtuC-like"/>
</dbReference>
<evidence type="ECO:0000256" key="7">
    <source>
        <dbReference type="ARBA" id="ARBA00023136"/>
    </source>
</evidence>
<feature type="transmembrane region" description="Helical" evidence="8">
    <location>
        <begin position="260"/>
        <end position="287"/>
    </location>
</feature>
<comment type="caution">
    <text evidence="9">The sequence shown here is derived from an EMBL/GenBank/DDBJ whole genome shotgun (WGS) entry which is preliminary data.</text>
</comment>
<reference evidence="10" key="1">
    <citation type="submission" date="2023-08" db="EMBL/GenBank/DDBJ databases">
        <title>Rhodospirillaceae gen. nov., a novel taxon isolated from the Yangtze River Yuezi River estuary sludge.</title>
        <authorList>
            <person name="Ruan L."/>
        </authorList>
    </citation>
    <scope>NUCLEOTIDE SEQUENCE [LARGE SCALE GENOMIC DNA]</scope>
    <source>
        <strain evidence="10">R-7</strain>
    </source>
</reference>
<dbReference type="PANTHER" id="PTHR30472">
    <property type="entry name" value="FERRIC ENTEROBACTIN TRANSPORT SYSTEM PERMEASE PROTEIN"/>
    <property type="match status" value="1"/>
</dbReference>
<feature type="transmembrane region" description="Helical" evidence="8">
    <location>
        <begin position="329"/>
        <end position="347"/>
    </location>
</feature>
<comment type="subcellular location">
    <subcellularLocation>
        <location evidence="1">Cell membrane</location>
        <topology evidence="1">Multi-pass membrane protein</topology>
    </subcellularLocation>
</comment>
<dbReference type="EMBL" id="JAUYVI010000006">
    <property type="protein sequence ID" value="MDQ7249815.1"/>
    <property type="molecule type" value="Genomic_DNA"/>
</dbReference>
<evidence type="ECO:0000256" key="5">
    <source>
        <dbReference type="ARBA" id="ARBA00022692"/>
    </source>
</evidence>
<evidence type="ECO:0000256" key="8">
    <source>
        <dbReference type="SAM" id="Phobius"/>
    </source>
</evidence>
<evidence type="ECO:0000256" key="6">
    <source>
        <dbReference type="ARBA" id="ARBA00022989"/>
    </source>
</evidence>
<dbReference type="Gene3D" id="1.10.3470.10">
    <property type="entry name" value="ABC transporter involved in vitamin B12 uptake, BtuC"/>
    <property type="match status" value="1"/>
</dbReference>
<keyword evidence="3" id="KW-0813">Transport</keyword>
<keyword evidence="5 8" id="KW-0812">Transmembrane</keyword>
<feature type="transmembrane region" description="Helical" evidence="8">
    <location>
        <begin position="86"/>
        <end position="107"/>
    </location>
</feature>
<keyword evidence="6 8" id="KW-1133">Transmembrane helix</keyword>
<feature type="transmembrane region" description="Helical" evidence="8">
    <location>
        <begin position="221"/>
        <end position="240"/>
    </location>
</feature>
<dbReference type="SUPFAM" id="SSF81345">
    <property type="entry name" value="ABC transporter involved in vitamin B12 uptake, BtuC"/>
    <property type="match status" value="1"/>
</dbReference>
<keyword evidence="10" id="KW-1185">Reference proteome</keyword>
<evidence type="ECO:0000256" key="1">
    <source>
        <dbReference type="ARBA" id="ARBA00004651"/>
    </source>
</evidence>
<feature type="transmembrane region" description="Helical" evidence="8">
    <location>
        <begin position="127"/>
        <end position="158"/>
    </location>
</feature>
<gene>
    <name evidence="9" type="ORF">Q8A70_19155</name>
</gene>
<name>A0ABU0YQ15_9PROT</name>
<dbReference type="PANTHER" id="PTHR30472:SF70">
    <property type="entry name" value="MOLYBDATE IMPORT SYSTEM PERMEASE PROTEIN MOLB"/>
    <property type="match status" value="1"/>
</dbReference>
<dbReference type="Pfam" id="PF01032">
    <property type="entry name" value="FecCD"/>
    <property type="match status" value="1"/>
</dbReference>
<accession>A0ABU0YQ15</accession>
<keyword evidence="4" id="KW-1003">Cell membrane</keyword>
<comment type="similarity">
    <text evidence="2">Belongs to the binding-protein-dependent transport system permease family. FecCD subfamily.</text>
</comment>
<organism evidence="9 10">
    <name type="scientific">Dongia sedimenti</name>
    <dbReference type="NCBI Taxonomy" id="3064282"/>
    <lineage>
        <taxon>Bacteria</taxon>
        <taxon>Pseudomonadati</taxon>
        <taxon>Pseudomonadota</taxon>
        <taxon>Alphaproteobacteria</taxon>
        <taxon>Rhodospirillales</taxon>
        <taxon>Dongiaceae</taxon>
        <taxon>Dongia</taxon>
    </lineage>
</organism>
<sequence length="357" mass="37358">MSSMSEGLAARNGIPGGTPTWTRTTLVFAALLALLAVSLLVSLCAGRFGVPVTRALALIWQGLTDPSAPMQAMDERIVLLVRVPRVVLAALAGGGLAVCGAALQGVFRNPLVSPDILGISQGAALGGALAIMLGIWGFPLIAMVFVAGMVALVLVGFLARVSGRTETVTVILSGLVVSSVFAAVVSLLQFVADPETSLPAIVYWLMGSFSSATWERVLIASPGLILGAALLWSLRFRLNVLALDEAEAKSLGVRTERERWLIFALVAVIVGSQVAVSGIIGWIGIVIPHAARLLVGHDHRVMLPASILLGAAFTTIIDTLARTATAAEIPLGVITALVGAPIFAVLLRRHYRERSDR</sequence>
<dbReference type="InterPro" id="IPR000522">
    <property type="entry name" value="ABC_transptr_permease_BtuC"/>
</dbReference>
<evidence type="ECO:0000256" key="2">
    <source>
        <dbReference type="ARBA" id="ARBA00007935"/>
    </source>
</evidence>
<feature type="transmembrane region" description="Helical" evidence="8">
    <location>
        <begin position="170"/>
        <end position="191"/>
    </location>
</feature>
<dbReference type="RefSeq" id="WP_379958239.1">
    <property type="nucleotide sequence ID" value="NZ_JAUYVI010000006.1"/>
</dbReference>
<evidence type="ECO:0000313" key="9">
    <source>
        <dbReference type="EMBL" id="MDQ7249815.1"/>
    </source>
</evidence>
<evidence type="ECO:0000256" key="3">
    <source>
        <dbReference type="ARBA" id="ARBA00022448"/>
    </source>
</evidence>
<keyword evidence="7 8" id="KW-0472">Membrane</keyword>
<feature type="transmembrane region" description="Helical" evidence="8">
    <location>
        <begin position="26"/>
        <end position="46"/>
    </location>
</feature>
<proteinExistence type="inferred from homology"/>
<dbReference type="Proteomes" id="UP001230156">
    <property type="component" value="Unassembled WGS sequence"/>
</dbReference>
<dbReference type="CDD" id="cd06550">
    <property type="entry name" value="TM_ABC_iron-siderophores_like"/>
    <property type="match status" value="1"/>
</dbReference>
<evidence type="ECO:0000313" key="10">
    <source>
        <dbReference type="Proteomes" id="UP001230156"/>
    </source>
</evidence>
<protein>
    <submittedName>
        <fullName evidence="9">Iron ABC transporter permease</fullName>
    </submittedName>
</protein>
<evidence type="ECO:0000256" key="4">
    <source>
        <dbReference type="ARBA" id="ARBA00022475"/>
    </source>
</evidence>